<sequence>MAVSEAGQGESGAAIHSGNNQPSGFEPDSVGLMRAGAYSLWLCAFFGGGEMLKVTTHEEHLPPAFEVAHLRFF</sequence>
<protein>
    <submittedName>
        <fullName evidence="2">Uncharacterized protein</fullName>
    </submittedName>
</protein>
<dbReference type="EMBL" id="AP024488">
    <property type="protein sequence ID" value="BCS99290.1"/>
    <property type="molecule type" value="Genomic_DNA"/>
</dbReference>
<gene>
    <name evidence="2" type="ORF">DSLASN_49220</name>
</gene>
<evidence type="ECO:0000313" key="3">
    <source>
        <dbReference type="Proteomes" id="UP001320148"/>
    </source>
</evidence>
<organism evidence="2 3">
    <name type="scientific">Desulfoluna limicola</name>
    <dbReference type="NCBI Taxonomy" id="2810562"/>
    <lineage>
        <taxon>Bacteria</taxon>
        <taxon>Pseudomonadati</taxon>
        <taxon>Thermodesulfobacteriota</taxon>
        <taxon>Desulfobacteria</taxon>
        <taxon>Desulfobacterales</taxon>
        <taxon>Desulfolunaceae</taxon>
        <taxon>Desulfoluna</taxon>
    </lineage>
</organism>
<evidence type="ECO:0000256" key="1">
    <source>
        <dbReference type="SAM" id="MobiDB-lite"/>
    </source>
</evidence>
<dbReference type="Proteomes" id="UP001320148">
    <property type="component" value="Chromosome"/>
</dbReference>
<proteinExistence type="predicted"/>
<feature type="region of interest" description="Disordered" evidence="1">
    <location>
        <begin position="1"/>
        <end position="26"/>
    </location>
</feature>
<evidence type="ECO:0000313" key="2">
    <source>
        <dbReference type="EMBL" id="BCS99290.1"/>
    </source>
</evidence>
<keyword evidence="3" id="KW-1185">Reference proteome</keyword>
<reference evidence="2 3" key="1">
    <citation type="submission" date="2021-02" db="EMBL/GenBank/DDBJ databases">
        <title>Complete genome of Desulfoluna sp. strain ASN36.</title>
        <authorList>
            <person name="Takahashi A."/>
            <person name="Kojima H."/>
            <person name="Fukui M."/>
        </authorList>
    </citation>
    <scope>NUCLEOTIDE SEQUENCE [LARGE SCALE GENOMIC DNA]</scope>
    <source>
        <strain evidence="2 3">ASN36</strain>
    </source>
</reference>
<name>A0ABM7PPZ9_9BACT</name>
<accession>A0ABM7PPZ9</accession>